<dbReference type="PANTHER" id="PTHR42855:SF2">
    <property type="entry name" value="DRUG RESISTANCE ABC TRANSPORTER,ATP-BINDING PROTEIN"/>
    <property type="match status" value="1"/>
</dbReference>
<evidence type="ECO:0000256" key="2">
    <source>
        <dbReference type="ARBA" id="ARBA00022741"/>
    </source>
</evidence>
<gene>
    <name evidence="7" type="ORF">Bdt_1397</name>
</gene>
<keyword evidence="3 7" id="KW-0067">ATP-binding</keyword>
<dbReference type="Proteomes" id="UP000010074">
    <property type="component" value="Chromosome"/>
</dbReference>
<keyword evidence="2" id="KW-0547">Nucleotide-binding</keyword>
<dbReference type="GO" id="GO:0005524">
    <property type="term" value="F:ATP binding"/>
    <property type="evidence" value="ECO:0007669"/>
    <property type="project" value="UniProtKB-KW"/>
</dbReference>
<dbReference type="PROSITE" id="PS50893">
    <property type="entry name" value="ABC_TRANSPORTER_2"/>
    <property type="match status" value="2"/>
</dbReference>
<name>K7YWK3_BDEBC</name>
<dbReference type="InterPro" id="IPR003439">
    <property type="entry name" value="ABC_transporter-like_ATP-bd"/>
</dbReference>
<dbReference type="HOGENOM" id="CLU_000604_36_0_7"/>
<dbReference type="InterPro" id="IPR017871">
    <property type="entry name" value="ABC_transporter-like_CS"/>
</dbReference>
<dbReference type="PATRIC" id="fig|1069642.3.peg.1378"/>
<evidence type="ECO:0000256" key="4">
    <source>
        <dbReference type="ARBA" id="ARBA00049360"/>
    </source>
</evidence>
<dbReference type="FunFam" id="3.40.50.300:FF:000011">
    <property type="entry name" value="Putative ABC transporter ATP-binding component"/>
    <property type="match status" value="1"/>
</dbReference>
<evidence type="ECO:0000259" key="6">
    <source>
        <dbReference type="PROSITE" id="PS50893"/>
    </source>
</evidence>
<evidence type="ECO:0000256" key="5">
    <source>
        <dbReference type="ARBA" id="ARBA00061478"/>
    </source>
</evidence>
<dbReference type="GO" id="GO:0016887">
    <property type="term" value="F:ATP hydrolysis activity"/>
    <property type="evidence" value="ECO:0007669"/>
    <property type="project" value="InterPro"/>
</dbReference>
<dbReference type="CDD" id="cd03221">
    <property type="entry name" value="ABCF_EF-3"/>
    <property type="match status" value="2"/>
</dbReference>
<dbReference type="AlphaFoldDB" id="K7YWK3"/>
<dbReference type="InterPro" id="IPR027417">
    <property type="entry name" value="P-loop_NTPase"/>
</dbReference>
<evidence type="ECO:0000256" key="1">
    <source>
        <dbReference type="ARBA" id="ARBA00022737"/>
    </source>
</evidence>
<dbReference type="OrthoDB" id="5287952at2"/>
<feature type="domain" description="ABC transporter" evidence="6">
    <location>
        <begin position="326"/>
        <end position="543"/>
    </location>
</feature>
<dbReference type="FunFam" id="3.40.50.300:FF:000309">
    <property type="entry name" value="ABC transporter ATP-binding protein"/>
    <property type="match status" value="1"/>
</dbReference>
<dbReference type="InterPro" id="IPR003593">
    <property type="entry name" value="AAA+_ATPase"/>
</dbReference>
<evidence type="ECO:0000313" key="7">
    <source>
        <dbReference type="EMBL" id="AFY01095.1"/>
    </source>
</evidence>
<dbReference type="PANTHER" id="PTHR42855">
    <property type="entry name" value="ABC TRANSPORTER ATP-BINDING SUBUNIT"/>
    <property type="match status" value="1"/>
</dbReference>
<reference evidence="7 8" key="1">
    <citation type="journal article" date="2012" name="BMC Genomics">
        <title>Genome analysis of a simultaneously predatory and prey-independent, novel Bdellovibrio bacteriovorus from the River Tiber, supports in silico predictions of both ancient and recent lateral gene transfer from diverse bacteria.</title>
        <authorList>
            <person name="Hobley L."/>
            <person name="Lerner T.R."/>
            <person name="Williams L.E."/>
            <person name="Lambert C."/>
            <person name="Till R."/>
            <person name="Milner D.S."/>
            <person name="Basford S.M."/>
            <person name="Capeness M.J."/>
            <person name="Fenton A.K."/>
            <person name="Atterbury R.J."/>
            <person name="Harris M.A."/>
            <person name="Sockett R.E."/>
        </authorList>
    </citation>
    <scope>NUCLEOTIDE SEQUENCE [LARGE SCALE GENOMIC DNA]</scope>
    <source>
        <strain evidence="7 8">Tiberius</strain>
    </source>
</reference>
<dbReference type="SMART" id="SM00382">
    <property type="entry name" value="AAA"/>
    <property type="match status" value="2"/>
</dbReference>
<comment type="similarity">
    <text evidence="5">Belongs to the ABC transporter superfamily. ABCF family. Uup subfamily.</text>
</comment>
<dbReference type="STRING" id="1069642.Bdt_1397"/>
<dbReference type="KEGG" id="bbat:Bdt_1397"/>
<evidence type="ECO:0000313" key="8">
    <source>
        <dbReference type="Proteomes" id="UP000010074"/>
    </source>
</evidence>
<protein>
    <submittedName>
        <fullName evidence="7">ABC transporter, ATP-binding protein</fullName>
    </submittedName>
</protein>
<evidence type="ECO:0000256" key="3">
    <source>
        <dbReference type="ARBA" id="ARBA00022840"/>
    </source>
</evidence>
<dbReference type="RefSeq" id="WP_015090556.1">
    <property type="nucleotide sequence ID" value="NC_019567.1"/>
</dbReference>
<dbReference type="InterPro" id="IPR032781">
    <property type="entry name" value="ABC_tran_Xtn"/>
</dbReference>
<sequence>MIHLSNITKQQGNKVLYRNGSFQINAGEKIGLVGPNGAGKTTIFRIIMGEEGIDGGTISKSDRTVIGYFSQNIEEMKGKSAIEEVKSAVGNIGDMQVRMQECEAKLADPDLDPDEMMKILEVYGELQGEFERLGGYDLESRAAEILTGLGIGPDDYHRPSESFSGGWKMRIALAKILALNPEVLLMDEPTNHLDVESIVWLEEWLVNFKGAILMTSHDRDFMNRLVGKIVEIANKTITVYGGNYDFYEKERDIRKEQLIAAAKRQEDMLAKEEEFIARFAARASHAAQVQSRVKKLEKIDRIEVPDEEAEIKFEWPVPARGGDEVVKLEGLSKIWTRDDGKEKLVFSGANALVKRQDRIAVVGVNGAGKSTLLKIIAGHAEATEGKMTLGASISLGYFSQNSLDVLDPKMTIVDEVHSRIPNAGMGTVRSLLGAFKFSGEEAEKKISILSGGEKSRVVLACILAQPVNLLILDEPTNHLDIKSRELLLDAIKNFPGTVMIVSHDRHFLREVTTRVFEVDKNQIRIYDGDYEYYHHKKQQEQMA</sequence>
<dbReference type="SUPFAM" id="SSF52540">
    <property type="entry name" value="P-loop containing nucleoside triphosphate hydrolases"/>
    <property type="match status" value="2"/>
</dbReference>
<dbReference type="EMBL" id="CP002930">
    <property type="protein sequence ID" value="AFY01095.1"/>
    <property type="molecule type" value="Genomic_DNA"/>
</dbReference>
<dbReference type="PROSITE" id="PS00211">
    <property type="entry name" value="ABC_TRANSPORTER_1"/>
    <property type="match status" value="2"/>
</dbReference>
<accession>K7YWK3</accession>
<keyword evidence="1" id="KW-0677">Repeat</keyword>
<dbReference type="Gene3D" id="3.40.50.300">
    <property type="entry name" value="P-loop containing nucleotide triphosphate hydrolases"/>
    <property type="match status" value="2"/>
</dbReference>
<dbReference type="GO" id="GO:0003676">
    <property type="term" value="F:nucleic acid binding"/>
    <property type="evidence" value="ECO:0007669"/>
    <property type="project" value="UniProtKB-ARBA"/>
</dbReference>
<feature type="domain" description="ABC transporter" evidence="6">
    <location>
        <begin position="2"/>
        <end position="259"/>
    </location>
</feature>
<dbReference type="Pfam" id="PF12848">
    <property type="entry name" value="ABC_tran_Xtn"/>
    <property type="match status" value="1"/>
</dbReference>
<comment type="catalytic activity">
    <reaction evidence="4">
        <text>ATP + H2O = ADP + phosphate + H(+)</text>
        <dbReference type="Rhea" id="RHEA:13065"/>
        <dbReference type="ChEBI" id="CHEBI:15377"/>
        <dbReference type="ChEBI" id="CHEBI:15378"/>
        <dbReference type="ChEBI" id="CHEBI:30616"/>
        <dbReference type="ChEBI" id="CHEBI:43474"/>
        <dbReference type="ChEBI" id="CHEBI:456216"/>
    </reaction>
</comment>
<dbReference type="InterPro" id="IPR051309">
    <property type="entry name" value="ABCF_ATPase"/>
</dbReference>
<dbReference type="Pfam" id="PF00005">
    <property type="entry name" value="ABC_tran"/>
    <property type="match status" value="2"/>
</dbReference>
<proteinExistence type="inferred from homology"/>
<organism evidence="7 8">
    <name type="scientific">Bdellovibrio bacteriovorus str. Tiberius</name>
    <dbReference type="NCBI Taxonomy" id="1069642"/>
    <lineage>
        <taxon>Bacteria</taxon>
        <taxon>Pseudomonadati</taxon>
        <taxon>Bdellovibrionota</taxon>
        <taxon>Bdellovibrionia</taxon>
        <taxon>Bdellovibrionales</taxon>
        <taxon>Pseudobdellovibrionaceae</taxon>
        <taxon>Bdellovibrio</taxon>
    </lineage>
</organism>